<dbReference type="PANTHER" id="PTHR45453:SF2">
    <property type="entry name" value="HISTIDINE KINASE"/>
    <property type="match status" value="1"/>
</dbReference>
<dbReference type="SUPFAM" id="SSF55874">
    <property type="entry name" value="ATPase domain of HSP90 chaperone/DNA topoisomerase II/histidine kinase"/>
    <property type="match status" value="1"/>
</dbReference>
<reference evidence="13" key="1">
    <citation type="submission" date="2020-07" db="EMBL/GenBank/DDBJ databases">
        <title>Vallitalea pronyensis genome.</title>
        <authorList>
            <person name="Postec A."/>
        </authorList>
    </citation>
    <scope>NUCLEOTIDE SEQUENCE</scope>
    <source>
        <strain evidence="13">FatNI3</strain>
    </source>
</reference>
<evidence type="ECO:0000256" key="5">
    <source>
        <dbReference type="ARBA" id="ARBA00022679"/>
    </source>
</evidence>
<evidence type="ECO:0000256" key="11">
    <source>
        <dbReference type="SAM" id="Phobius"/>
    </source>
</evidence>
<evidence type="ECO:0000256" key="10">
    <source>
        <dbReference type="ARBA" id="ARBA00023136"/>
    </source>
</evidence>
<evidence type="ECO:0000256" key="7">
    <source>
        <dbReference type="ARBA" id="ARBA00022777"/>
    </source>
</evidence>
<evidence type="ECO:0000313" key="14">
    <source>
        <dbReference type="Proteomes" id="UP000683246"/>
    </source>
</evidence>
<dbReference type="InterPro" id="IPR003594">
    <property type="entry name" value="HATPase_dom"/>
</dbReference>
<evidence type="ECO:0000259" key="12">
    <source>
        <dbReference type="PROSITE" id="PS50109"/>
    </source>
</evidence>
<keyword evidence="4" id="KW-1003">Cell membrane</keyword>
<dbReference type="EMBL" id="CP058649">
    <property type="protein sequence ID" value="QUI21126.1"/>
    <property type="molecule type" value="Genomic_DNA"/>
</dbReference>
<dbReference type="InterPro" id="IPR005467">
    <property type="entry name" value="His_kinase_dom"/>
</dbReference>
<comment type="subcellular location">
    <subcellularLocation>
        <location evidence="2">Cell membrane</location>
        <topology evidence="2">Multi-pass membrane protein</topology>
    </subcellularLocation>
</comment>
<keyword evidence="10 11" id="KW-0472">Membrane</keyword>
<evidence type="ECO:0000256" key="2">
    <source>
        <dbReference type="ARBA" id="ARBA00004651"/>
    </source>
</evidence>
<dbReference type="EC" id="2.7.13.3" evidence="3"/>
<name>A0A8J8MGI3_9FIRM</name>
<dbReference type="GO" id="GO:0016036">
    <property type="term" value="P:cellular response to phosphate starvation"/>
    <property type="evidence" value="ECO:0007669"/>
    <property type="project" value="TreeGrafter"/>
</dbReference>
<feature type="transmembrane region" description="Helical" evidence="11">
    <location>
        <begin position="46"/>
        <end position="67"/>
    </location>
</feature>
<evidence type="ECO:0000256" key="1">
    <source>
        <dbReference type="ARBA" id="ARBA00000085"/>
    </source>
</evidence>
<dbReference type="PRINTS" id="PR00344">
    <property type="entry name" value="BCTRLSENSOR"/>
</dbReference>
<keyword evidence="5" id="KW-0808">Transferase</keyword>
<keyword evidence="6 11" id="KW-0812">Transmembrane</keyword>
<sequence length="349" mass="41082">MFLKAVPYKELLVRFIKDQTSVIGVFFINTALIIMFYFFSTDGQVSIAYPIILSLFTFVCYGIWVGFRYVQFHQKIQDAKVDPHYDVSADTYEHQEMLKALRQLHKHYMERLSTLQEENTVNNRFLYQWIHETKTPVSVIHLILQKLDERFPDDQVFIHDIRQENNKILDNLDKALNMVRLKEFAKDYQPEPVSLSKLLKDVINNHKKQFIYHNVFPVIEGNPDNSCILSDKKWYRFMLEQLISNGIKYSTTKNQSKNLYFNIKQDHTHTYLYVKDEGIGIPPYDLPRIYQPFFTGENGRHHKNATGMGLYLCHMIANKLNHQLTIQSTQGKGTTVEIKCLTKNNENTL</sequence>
<dbReference type="KEGG" id="vpy:HZI73_01965"/>
<dbReference type="Proteomes" id="UP000683246">
    <property type="component" value="Chromosome"/>
</dbReference>
<organism evidence="13 14">
    <name type="scientific">Vallitalea pronyensis</name>
    <dbReference type="NCBI Taxonomy" id="1348613"/>
    <lineage>
        <taxon>Bacteria</taxon>
        <taxon>Bacillati</taxon>
        <taxon>Bacillota</taxon>
        <taxon>Clostridia</taxon>
        <taxon>Lachnospirales</taxon>
        <taxon>Vallitaleaceae</taxon>
        <taxon>Vallitalea</taxon>
    </lineage>
</organism>
<dbReference type="InterPro" id="IPR004358">
    <property type="entry name" value="Sig_transdc_His_kin-like_C"/>
</dbReference>
<evidence type="ECO:0000256" key="6">
    <source>
        <dbReference type="ARBA" id="ARBA00022692"/>
    </source>
</evidence>
<accession>A0A8J8MGI3</accession>
<dbReference type="Gene3D" id="3.30.565.10">
    <property type="entry name" value="Histidine kinase-like ATPase, C-terminal domain"/>
    <property type="match status" value="1"/>
</dbReference>
<keyword evidence="7 13" id="KW-0418">Kinase</keyword>
<dbReference type="PANTHER" id="PTHR45453">
    <property type="entry name" value="PHOSPHATE REGULON SENSOR PROTEIN PHOR"/>
    <property type="match status" value="1"/>
</dbReference>
<dbReference type="Pfam" id="PF02518">
    <property type="entry name" value="HATPase_c"/>
    <property type="match status" value="1"/>
</dbReference>
<dbReference type="Gene3D" id="1.10.287.130">
    <property type="match status" value="1"/>
</dbReference>
<feature type="domain" description="Histidine kinase" evidence="12">
    <location>
        <begin position="128"/>
        <end position="344"/>
    </location>
</feature>
<dbReference type="GO" id="GO:0000155">
    <property type="term" value="F:phosphorelay sensor kinase activity"/>
    <property type="evidence" value="ECO:0007669"/>
    <property type="project" value="TreeGrafter"/>
</dbReference>
<dbReference type="GO" id="GO:0004721">
    <property type="term" value="F:phosphoprotein phosphatase activity"/>
    <property type="evidence" value="ECO:0007669"/>
    <property type="project" value="TreeGrafter"/>
</dbReference>
<dbReference type="RefSeq" id="WP_212696588.1">
    <property type="nucleotide sequence ID" value="NZ_CP058649.1"/>
</dbReference>
<keyword evidence="8 11" id="KW-1133">Transmembrane helix</keyword>
<evidence type="ECO:0000313" key="13">
    <source>
        <dbReference type="EMBL" id="QUI21126.1"/>
    </source>
</evidence>
<protein>
    <recommendedName>
        <fullName evidence="3">histidine kinase</fullName>
        <ecNumber evidence="3">2.7.13.3</ecNumber>
    </recommendedName>
</protein>
<proteinExistence type="predicted"/>
<evidence type="ECO:0000256" key="4">
    <source>
        <dbReference type="ARBA" id="ARBA00022475"/>
    </source>
</evidence>
<comment type="catalytic activity">
    <reaction evidence="1">
        <text>ATP + protein L-histidine = ADP + protein N-phospho-L-histidine.</text>
        <dbReference type="EC" id="2.7.13.3"/>
    </reaction>
</comment>
<gene>
    <name evidence="13" type="ORF">HZI73_01965</name>
</gene>
<dbReference type="PROSITE" id="PS50109">
    <property type="entry name" value="HIS_KIN"/>
    <property type="match status" value="1"/>
</dbReference>
<feature type="transmembrane region" description="Helical" evidence="11">
    <location>
        <begin position="21"/>
        <end position="40"/>
    </location>
</feature>
<dbReference type="GO" id="GO:0005886">
    <property type="term" value="C:plasma membrane"/>
    <property type="evidence" value="ECO:0007669"/>
    <property type="project" value="UniProtKB-SubCell"/>
</dbReference>
<evidence type="ECO:0000256" key="3">
    <source>
        <dbReference type="ARBA" id="ARBA00012438"/>
    </source>
</evidence>
<dbReference type="AlphaFoldDB" id="A0A8J8MGI3"/>
<dbReference type="InterPro" id="IPR036890">
    <property type="entry name" value="HATPase_C_sf"/>
</dbReference>
<dbReference type="SMART" id="SM00387">
    <property type="entry name" value="HATPase_c"/>
    <property type="match status" value="1"/>
</dbReference>
<keyword evidence="9" id="KW-0902">Two-component regulatory system</keyword>
<keyword evidence="14" id="KW-1185">Reference proteome</keyword>
<evidence type="ECO:0000256" key="8">
    <source>
        <dbReference type="ARBA" id="ARBA00022989"/>
    </source>
</evidence>
<evidence type="ECO:0000256" key="9">
    <source>
        <dbReference type="ARBA" id="ARBA00023012"/>
    </source>
</evidence>
<dbReference type="InterPro" id="IPR050351">
    <property type="entry name" value="BphY/WalK/GraS-like"/>
</dbReference>